<dbReference type="EMBL" id="CADEHS020000480">
    <property type="protein sequence ID" value="CAG9952270.1"/>
    <property type="molecule type" value="Genomic_DNA"/>
</dbReference>
<keyword evidence="2" id="KW-1185">Reference proteome</keyword>
<dbReference type="Proteomes" id="UP000836387">
    <property type="component" value="Unassembled WGS sequence"/>
</dbReference>
<organism evidence="1 2">
    <name type="scientific">Clonostachys rosea f. rosea IK726</name>
    <dbReference type="NCBI Taxonomy" id="1349383"/>
    <lineage>
        <taxon>Eukaryota</taxon>
        <taxon>Fungi</taxon>
        <taxon>Dikarya</taxon>
        <taxon>Ascomycota</taxon>
        <taxon>Pezizomycotina</taxon>
        <taxon>Sordariomycetes</taxon>
        <taxon>Hypocreomycetidae</taxon>
        <taxon>Hypocreales</taxon>
        <taxon>Bionectriaceae</taxon>
        <taxon>Clonostachys</taxon>
    </lineage>
</organism>
<reference evidence="1" key="1">
    <citation type="submission" date="2020-04" db="EMBL/GenBank/DDBJ databases">
        <authorList>
            <person name="Broberg M."/>
        </authorList>
    </citation>
    <scope>NUCLEOTIDE SEQUENCE</scope>
</reference>
<name>A0ACA9UFZ3_BIOOC</name>
<protein>
    <submittedName>
        <fullName evidence="1">Uncharacterized protein</fullName>
    </submittedName>
</protein>
<comment type="caution">
    <text evidence="1">The sequence shown here is derived from an EMBL/GenBank/DDBJ whole genome shotgun (WGS) entry which is preliminary data.</text>
</comment>
<proteinExistence type="predicted"/>
<reference evidence="1" key="2">
    <citation type="submission" date="2021-10" db="EMBL/GenBank/DDBJ databases">
        <authorList>
            <person name="Piombo E."/>
        </authorList>
    </citation>
    <scope>NUCLEOTIDE SEQUENCE</scope>
</reference>
<evidence type="ECO:0000313" key="2">
    <source>
        <dbReference type="Proteomes" id="UP000836387"/>
    </source>
</evidence>
<evidence type="ECO:0000313" key="1">
    <source>
        <dbReference type="EMBL" id="CAG9952270.1"/>
    </source>
</evidence>
<accession>A0ACA9UFZ3</accession>
<sequence>MIDTIPKASFEPVLIALLVLTSLVGIIQLVFTAIIRKPCSGEDIWLLLCYVFSFACGLIYIDLLKVYFRAIDLAGGPYPDAGGDAVLMQKWVFASTILYWSCLWSAKLSFLCFYKKLFVQLPVYLKLWWGLVGICILYGGLVQGKGMHDTP</sequence>
<gene>
    <name evidence="1" type="ORF">CRV2_00016245</name>
</gene>